<evidence type="ECO:0000313" key="17">
    <source>
        <dbReference type="EMBL" id="TLU71756.1"/>
    </source>
</evidence>
<protein>
    <recommendedName>
        <fullName evidence="13">NADH-quinone oxidoreductase</fullName>
        <ecNumber evidence="13">7.1.1.-</ecNumber>
    </recommendedName>
</protein>
<dbReference type="InterPro" id="IPR010228">
    <property type="entry name" value="NADH_UbQ_OxRdtase_Gsu"/>
</dbReference>
<feature type="domain" description="4Fe-4S His(Cys)3-ligated-type" evidence="16">
    <location>
        <begin position="83"/>
        <end position="122"/>
    </location>
</feature>
<keyword evidence="4 13" id="KW-0001">2Fe-2S</keyword>
<reference evidence="17 18" key="1">
    <citation type="submission" date="2019-05" db="EMBL/GenBank/DDBJ databases">
        <authorList>
            <person name="Pankratov T."/>
            <person name="Grouzdev D."/>
        </authorList>
    </citation>
    <scope>NUCLEOTIDE SEQUENCE [LARGE SCALE GENOMIC DNA]</scope>
    <source>
        <strain evidence="17 18">KEBCLARHB70R</strain>
    </source>
</reference>
<comment type="cofactor">
    <cofactor evidence="13">
        <name>[2Fe-2S] cluster</name>
        <dbReference type="ChEBI" id="CHEBI:190135"/>
    </cofactor>
    <text evidence="13">Binds 1 [2Fe-2S] cluster per subunit.</text>
</comment>
<dbReference type="InterPro" id="IPR036010">
    <property type="entry name" value="2Fe-2S_ferredoxin-like_sf"/>
</dbReference>
<dbReference type="CDD" id="cd02771">
    <property type="entry name" value="MopB_NDH-1_NuoG2-N7"/>
    <property type="match status" value="1"/>
</dbReference>
<dbReference type="SMART" id="SM00929">
    <property type="entry name" value="NADH-G_4Fe-4S_3"/>
    <property type="match status" value="1"/>
</dbReference>
<evidence type="ECO:0000256" key="13">
    <source>
        <dbReference type="RuleBase" id="RU003525"/>
    </source>
</evidence>
<gene>
    <name evidence="17" type="primary">nuoG</name>
    <name evidence="17" type="ORF">FE263_14920</name>
</gene>
<dbReference type="PANTHER" id="PTHR43105">
    <property type="entry name" value="RESPIRATORY NITRATE REDUCTASE"/>
    <property type="match status" value="1"/>
</dbReference>
<dbReference type="InterPro" id="IPR006963">
    <property type="entry name" value="Mopterin_OxRdtase_4Fe-4S_dom"/>
</dbReference>
<evidence type="ECO:0000313" key="18">
    <source>
        <dbReference type="Proteomes" id="UP000305654"/>
    </source>
</evidence>
<dbReference type="PROSITE" id="PS00642">
    <property type="entry name" value="COMPLEX1_75K_2"/>
    <property type="match status" value="1"/>
</dbReference>
<evidence type="ECO:0000256" key="12">
    <source>
        <dbReference type="ARBA" id="ARBA00047712"/>
    </source>
</evidence>
<evidence type="ECO:0000256" key="9">
    <source>
        <dbReference type="ARBA" id="ARBA00023014"/>
    </source>
</evidence>
<dbReference type="InterPro" id="IPR001041">
    <property type="entry name" value="2Fe-2S_ferredoxin-type"/>
</dbReference>
<evidence type="ECO:0000259" key="14">
    <source>
        <dbReference type="PROSITE" id="PS51085"/>
    </source>
</evidence>
<dbReference type="GO" id="GO:0016020">
    <property type="term" value="C:membrane"/>
    <property type="evidence" value="ECO:0007669"/>
    <property type="project" value="InterPro"/>
</dbReference>
<dbReference type="InterPro" id="IPR019574">
    <property type="entry name" value="NADH_UbQ_OxRdtase_Gsu_4Fe4S-bd"/>
</dbReference>
<comment type="function">
    <text evidence="13">NDH-1 shuttles electrons from NADH, via FMN and iron-sulfur (Fe-S) centers, to quinones in the respiratory chain. Couples the redox reaction to proton translocation (for every two electrons transferred, four hydrogen ions are translocated across the cytoplasmic membrane), and thus conserves the redox energy in a proton gradient.</text>
</comment>
<dbReference type="SUPFAM" id="SSF53706">
    <property type="entry name" value="Formate dehydrogenase/DMSO reductase, domains 1-3"/>
    <property type="match status" value="1"/>
</dbReference>
<dbReference type="GO" id="GO:0046872">
    <property type="term" value="F:metal ion binding"/>
    <property type="evidence" value="ECO:0007669"/>
    <property type="project" value="UniProtKB-UniRule"/>
</dbReference>
<dbReference type="SUPFAM" id="SSF54862">
    <property type="entry name" value="4Fe-4S ferredoxins"/>
    <property type="match status" value="1"/>
</dbReference>
<dbReference type="GO" id="GO:0048038">
    <property type="term" value="F:quinone binding"/>
    <property type="evidence" value="ECO:0007669"/>
    <property type="project" value="UniProtKB-UniRule"/>
</dbReference>
<keyword evidence="9 13" id="KW-0411">Iron-sulfur</keyword>
<keyword evidence="18" id="KW-1185">Reference proteome</keyword>
<comment type="similarity">
    <text evidence="2 13">Belongs to the complex I 75 kDa subunit family.</text>
</comment>
<evidence type="ECO:0000259" key="16">
    <source>
        <dbReference type="PROSITE" id="PS51839"/>
    </source>
</evidence>
<dbReference type="Pfam" id="PF13510">
    <property type="entry name" value="Fer2_4"/>
    <property type="match status" value="1"/>
</dbReference>
<dbReference type="PROSITE" id="PS00641">
    <property type="entry name" value="COMPLEX1_75K_1"/>
    <property type="match status" value="1"/>
</dbReference>
<dbReference type="GO" id="GO:0008137">
    <property type="term" value="F:NADH dehydrogenase (ubiquinone) activity"/>
    <property type="evidence" value="ECO:0007669"/>
    <property type="project" value="UniProtKB-UniRule"/>
</dbReference>
<dbReference type="Pfam" id="PF04879">
    <property type="entry name" value="Molybdop_Fe4S4"/>
    <property type="match status" value="1"/>
</dbReference>
<evidence type="ECO:0000256" key="7">
    <source>
        <dbReference type="ARBA" id="ARBA00022967"/>
    </source>
</evidence>
<dbReference type="AlphaFoldDB" id="A0A5R9J8Q7"/>
<dbReference type="SUPFAM" id="SSF54292">
    <property type="entry name" value="2Fe-2S ferredoxin-like"/>
    <property type="match status" value="1"/>
</dbReference>
<dbReference type="EC" id="7.1.1.-" evidence="13"/>
<dbReference type="GO" id="GO:0042773">
    <property type="term" value="P:ATP synthesis coupled electron transport"/>
    <property type="evidence" value="ECO:0007669"/>
    <property type="project" value="InterPro"/>
</dbReference>
<evidence type="ECO:0000256" key="11">
    <source>
        <dbReference type="ARBA" id="ARBA00026021"/>
    </source>
</evidence>
<dbReference type="GO" id="GO:0051539">
    <property type="term" value="F:4 iron, 4 sulfur cluster binding"/>
    <property type="evidence" value="ECO:0007669"/>
    <property type="project" value="UniProtKB-KW"/>
</dbReference>
<keyword evidence="5 13" id="KW-0874">Quinone</keyword>
<dbReference type="InterPro" id="IPR006656">
    <property type="entry name" value="Mopterin_OxRdtase"/>
</dbReference>
<dbReference type="Pfam" id="PF22117">
    <property type="entry name" value="Fer4_Nqo3"/>
    <property type="match status" value="1"/>
</dbReference>
<keyword evidence="8 13" id="KW-0408">Iron</keyword>
<dbReference type="PROSITE" id="PS00643">
    <property type="entry name" value="COMPLEX1_75K_3"/>
    <property type="match status" value="1"/>
</dbReference>
<comment type="caution">
    <text evidence="17">The sequence shown here is derived from an EMBL/GenBank/DDBJ whole genome shotgun (WGS) entry which is preliminary data.</text>
</comment>
<name>A0A5R9J8Q7_9PROT</name>
<comment type="subunit">
    <text evidence="11">Composed of 13 different subunits. Subunits NuoCD, E, F, and G constitute the peripheral sector of the complex.</text>
</comment>
<evidence type="ECO:0000256" key="3">
    <source>
        <dbReference type="ARBA" id="ARBA00022485"/>
    </source>
</evidence>
<feature type="domain" description="2Fe-2S ferredoxin-type" evidence="14">
    <location>
        <begin position="1"/>
        <end position="83"/>
    </location>
</feature>
<dbReference type="EMBL" id="VCDI01000005">
    <property type="protein sequence ID" value="TLU71756.1"/>
    <property type="molecule type" value="Genomic_DNA"/>
</dbReference>
<dbReference type="OrthoDB" id="9816402at2"/>
<dbReference type="FunFam" id="3.10.20.740:FF:000002">
    <property type="entry name" value="NADH-quinone oxidoreductase"/>
    <property type="match status" value="1"/>
</dbReference>
<evidence type="ECO:0000256" key="10">
    <source>
        <dbReference type="ARBA" id="ARBA00023027"/>
    </source>
</evidence>
<evidence type="ECO:0000256" key="8">
    <source>
        <dbReference type="ARBA" id="ARBA00023004"/>
    </source>
</evidence>
<evidence type="ECO:0000259" key="15">
    <source>
        <dbReference type="PROSITE" id="PS51669"/>
    </source>
</evidence>
<dbReference type="Gene3D" id="3.40.50.740">
    <property type="match status" value="1"/>
</dbReference>
<dbReference type="Pfam" id="PF10588">
    <property type="entry name" value="NADH-G_4Fe-4S_3"/>
    <property type="match status" value="1"/>
</dbReference>
<dbReference type="CDD" id="cd00207">
    <property type="entry name" value="fer2"/>
    <property type="match status" value="1"/>
</dbReference>
<feature type="domain" description="4Fe-4S Mo/W bis-MGD-type" evidence="15">
    <location>
        <begin position="221"/>
        <end position="277"/>
    </location>
</feature>
<dbReference type="RefSeq" id="WP_138326826.1">
    <property type="nucleotide sequence ID" value="NZ_VCDI01000005.1"/>
</dbReference>
<keyword evidence="6 13" id="KW-0479">Metal-binding</keyword>
<dbReference type="InterPro" id="IPR054351">
    <property type="entry name" value="NADH_UbQ_OxRdtase_ferredoxin"/>
</dbReference>
<proteinExistence type="inferred from homology"/>
<sequence>MATIHIDGQPFAARADTNLLQACLSAGTDLPYFCWHPDLGSVGACRQCAVKQYSGPDDTRGRIVMACMTPVTDGAILSTRDAESLDFRSSVVEWLMTNHPHDCPVCEEGGECHLQDMTVMTGHHARRYRFRKRTHRNQDLGPFVKHEMNRCIACYRCVRFYRDYAGGEDLAAFASHNSVYFGRAESGTLESDFSGNLVEVCPTGVFTDKPFSSRYVRKWDMRGAPSVCVHCAVGCNTILNERDGSLRRVLNRYNGEVNRYFLCDRGRFGTGFVNAASRLRAPLLRASDGSLQATSMAAALALFGEALSTGPVIGIGSPRASLEANFALRTLVGAQNFHLGVSGIEHDLLTLTRDILRVSPARIATLHQAEQADAVLVLGEDVSKTAPRIGLALRQSVRQASFEAAAQARIPLWLDAAVRSLGTDARSPLFQATPAATDLDPIAVANLRLAPEDIARLGFAVAHCIDPASPQVVDLAEAMAGQARAIADALLAATRPLVVSGGQCGSAPVLQAAANIAAALHRTRPETRLMLTVAECNSMGLALLGGEPLDAAMEALEAGMVATVVVLENDLFRRVPQARLLHALARARHVVALDHLASATTQVAELVLPTATFAETDGTLVSHEGRAQRFFQVSFPVAPVQDAWRWLRDGAKAAHRHDLDWQHLDEVIADLCAAHPALTAMRGAAPDAGFRIAGSPIRSETHRFSGRTAIHANVSVRDAKPEANIDGPLSTTMEGYYGEMPAALRPYFWAPSWNSGQSLNKFQDEVGGPLRGGDPGIRLLDGDPVPWRYHDAIPGAFQPRVDALMVLPKGRLIGSEELSDRAPAAKPRIEPAALSVSPAMRQALGATTMLSLTGAVHAVAVVADPAIPEGVALFPAHAHPFPGFADPQWAETAAP</sequence>
<comment type="cofactor">
    <cofactor evidence="1 13">
        <name>[4Fe-4S] cluster</name>
        <dbReference type="ChEBI" id="CHEBI:49883"/>
    </cofactor>
</comment>
<keyword evidence="3 13" id="KW-0004">4Fe-4S</keyword>
<dbReference type="SMART" id="SM00926">
    <property type="entry name" value="Molybdop_Fe4S4"/>
    <property type="match status" value="1"/>
</dbReference>
<dbReference type="PROSITE" id="PS51669">
    <property type="entry name" value="4FE4S_MOW_BIS_MGD"/>
    <property type="match status" value="1"/>
</dbReference>
<evidence type="ECO:0000256" key="1">
    <source>
        <dbReference type="ARBA" id="ARBA00001966"/>
    </source>
</evidence>
<keyword evidence="7 13" id="KW-1278">Translocase</keyword>
<dbReference type="PROSITE" id="PS51085">
    <property type="entry name" value="2FE2S_FER_2"/>
    <property type="match status" value="1"/>
</dbReference>
<evidence type="ECO:0000256" key="6">
    <source>
        <dbReference type="ARBA" id="ARBA00022723"/>
    </source>
</evidence>
<keyword evidence="17" id="KW-0560">Oxidoreductase</keyword>
<dbReference type="GO" id="GO:0003954">
    <property type="term" value="F:NADH dehydrogenase activity"/>
    <property type="evidence" value="ECO:0007669"/>
    <property type="project" value="TreeGrafter"/>
</dbReference>
<keyword evidence="10 13" id="KW-0520">NAD</keyword>
<evidence type="ECO:0000256" key="2">
    <source>
        <dbReference type="ARBA" id="ARBA00005404"/>
    </source>
</evidence>
<dbReference type="Gene3D" id="3.30.200.210">
    <property type="match status" value="1"/>
</dbReference>
<dbReference type="NCBIfam" id="TIGR01973">
    <property type="entry name" value="NuoG"/>
    <property type="match status" value="1"/>
</dbReference>
<dbReference type="InterPro" id="IPR000283">
    <property type="entry name" value="NADH_UbQ_OxRdtase_75kDa_su_CS"/>
</dbReference>
<dbReference type="PANTHER" id="PTHR43105:SF10">
    <property type="entry name" value="NADH-QUINONE OXIDOREDUCTASE SUBUNIT G"/>
    <property type="match status" value="1"/>
</dbReference>
<evidence type="ECO:0000256" key="5">
    <source>
        <dbReference type="ARBA" id="ARBA00022719"/>
    </source>
</evidence>
<evidence type="ECO:0000256" key="4">
    <source>
        <dbReference type="ARBA" id="ARBA00022714"/>
    </source>
</evidence>
<accession>A0A5R9J8Q7</accession>
<organism evidence="17 18">
    <name type="scientific">Lichenicoccus roseus</name>
    <dbReference type="NCBI Taxonomy" id="2683649"/>
    <lineage>
        <taxon>Bacteria</taxon>
        <taxon>Pseudomonadati</taxon>
        <taxon>Pseudomonadota</taxon>
        <taxon>Alphaproteobacteria</taxon>
        <taxon>Acetobacterales</taxon>
        <taxon>Acetobacteraceae</taxon>
        <taxon>Lichenicoccus</taxon>
    </lineage>
</organism>
<dbReference type="PROSITE" id="PS51839">
    <property type="entry name" value="4FE4S_HC3"/>
    <property type="match status" value="1"/>
</dbReference>
<dbReference type="Pfam" id="PF00384">
    <property type="entry name" value="Molybdopterin"/>
    <property type="match status" value="1"/>
</dbReference>
<comment type="catalytic activity">
    <reaction evidence="12 13">
        <text>a quinone + NADH + 5 H(+)(in) = a quinol + NAD(+) + 4 H(+)(out)</text>
        <dbReference type="Rhea" id="RHEA:57888"/>
        <dbReference type="ChEBI" id="CHEBI:15378"/>
        <dbReference type="ChEBI" id="CHEBI:24646"/>
        <dbReference type="ChEBI" id="CHEBI:57540"/>
        <dbReference type="ChEBI" id="CHEBI:57945"/>
        <dbReference type="ChEBI" id="CHEBI:132124"/>
    </reaction>
</comment>
<dbReference type="GO" id="GO:0051537">
    <property type="term" value="F:2 iron, 2 sulfur cluster binding"/>
    <property type="evidence" value="ECO:0007669"/>
    <property type="project" value="UniProtKB-UniRule"/>
</dbReference>
<dbReference type="Proteomes" id="UP000305654">
    <property type="component" value="Unassembled WGS sequence"/>
</dbReference>
<dbReference type="Gene3D" id="3.10.20.740">
    <property type="match status" value="1"/>
</dbReference>
<dbReference type="InterPro" id="IPR050123">
    <property type="entry name" value="Prok_molybdopt-oxidoreductase"/>
</dbReference>